<dbReference type="KEGG" id="pbj:VN24_04650"/>
<dbReference type="Proteomes" id="UP000032633">
    <property type="component" value="Chromosome"/>
</dbReference>
<keyword evidence="15" id="KW-1185">Reference proteome</keyword>
<dbReference type="EMBL" id="CP011058">
    <property type="protein sequence ID" value="AJY77505.1"/>
    <property type="molecule type" value="Genomic_DNA"/>
</dbReference>
<dbReference type="InterPro" id="IPR028055">
    <property type="entry name" value="YidC/Oxa/ALB_C"/>
</dbReference>
<dbReference type="PANTHER" id="PTHR12428">
    <property type="entry name" value="OXA1"/>
    <property type="match status" value="1"/>
</dbReference>
<dbReference type="PRINTS" id="PR00701">
    <property type="entry name" value="60KDINNERMP"/>
</dbReference>
<protein>
    <recommendedName>
        <fullName evidence="12">Membrane protein insertase YidC</fullName>
    </recommendedName>
    <alternativeName>
        <fullName evidence="12">Foldase YidC</fullName>
    </alternativeName>
    <alternativeName>
        <fullName evidence="12">Membrane integrase YidC</fullName>
    </alternativeName>
    <alternativeName>
        <fullName evidence="12">Membrane protein YidC</fullName>
    </alternativeName>
</protein>
<keyword evidence="7 12" id="KW-1133">Transmembrane helix</keyword>
<evidence type="ECO:0000256" key="10">
    <source>
        <dbReference type="ARBA" id="ARBA00023186"/>
    </source>
</evidence>
<dbReference type="STRING" id="1126833.VN24_04650"/>
<keyword evidence="5 12" id="KW-0732">Signal</keyword>
<comment type="subcellular location">
    <subcellularLocation>
        <location evidence="1 12">Cell membrane</location>
        <topology evidence="1 12">Multi-pass membrane protein</topology>
    </subcellularLocation>
</comment>
<reference evidence="15" key="2">
    <citation type="submission" date="2015-03" db="EMBL/GenBank/DDBJ databases">
        <title>Genome sequence of Paenibacillus beijingensis strain DSM 24997T.</title>
        <authorList>
            <person name="Kwak Y."/>
            <person name="Shin J.-H."/>
        </authorList>
    </citation>
    <scope>NUCLEOTIDE SEQUENCE [LARGE SCALE GENOMIC DNA]</scope>
    <source>
        <strain evidence="15">DSM 24997</strain>
    </source>
</reference>
<comment type="similarity">
    <text evidence="12">Belongs to the OXA1/ALB3/YidC family. Type 2 subfamily.</text>
</comment>
<dbReference type="GO" id="GO:0051205">
    <property type="term" value="P:protein insertion into membrane"/>
    <property type="evidence" value="ECO:0007669"/>
    <property type="project" value="TreeGrafter"/>
</dbReference>
<feature type="transmembrane region" description="Helical" evidence="12">
    <location>
        <begin position="137"/>
        <end position="158"/>
    </location>
</feature>
<evidence type="ECO:0000256" key="7">
    <source>
        <dbReference type="ARBA" id="ARBA00022989"/>
    </source>
</evidence>
<evidence type="ECO:0000256" key="1">
    <source>
        <dbReference type="ARBA" id="ARBA00004651"/>
    </source>
</evidence>
<dbReference type="GO" id="GO:0032977">
    <property type="term" value="F:membrane insertase activity"/>
    <property type="evidence" value="ECO:0007669"/>
    <property type="project" value="InterPro"/>
</dbReference>
<dbReference type="InterPro" id="IPR001708">
    <property type="entry name" value="YidC/ALB3/OXA1/COX18"/>
</dbReference>
<dbReference type="HAMAP" id="MF_01811">
    <property type="entry name" value="YidC_type2"/>
    <property type="match status" value="1"/>
</dbReference>
<sequence length="268" mass="29550">MPQFDNINPALKIIAAALVLLLLGGCGTSGAIDASTPGFFNHYVIYPFSYLILQLAVLCGGSYGLALIVLTVAVKLLLLPFMLRQYKGQQEMKRKQALMQPELDQLKLKYKPDKAEDRLKLQEETLKLHKKHGYDPLAVGCLPMLLQLPILSGLYYAIRLTPELSSHSFLWFQLGHTDIIMPFIAAAVYFVQVKVSQSGTSTEMEGMQRQLARLSYLSPVMMAVFSFTAPAALPLYWAVGGIFVILQTLLAQRLYPALAAEAAAQKAG</sequence>
<dbReference type="CDD" id="cd20070">
    <property type="entry name" value="5TM_YidC_Alb3"/>
    <property type="match status" value="1"/>
</dbReference>
<keyword evidence="11" id="KW-0449">Lipoprotein</keyword>
<dbReference type="InterPro" id="IPR023060">
    <property type="entry name" value="YidC/YidC1/YidC2_Firmicutes"/>
</dbReference>
<keyword evidence="3 12" id="KW-1003">Cell membrane</keyword>
<evidence type="ECO:0000256" key="3">
    <source>
        <dbReference type="ARBA" id="ARBA00022475"/>
    </source>
</evidence>
<comment type="caution">
    <text evidence="12">Lacks conserved residue(s) required for the propagation of feature annotation.</text>
</comment>
<evidence type="ECO:0000313" key="15">
    <source>
        <dbReference type="Proteomes" id="UP000032633"/>
    </source>
</evidence>
<keyword evidence="8 12" id="KW-0472">Membrane</keyword>
<gene>
    <name evidence="12" type="primary">yidC</name>
    <name evidence="14" type="ORF">VN24_04650</name>
</gene>
<evidence type="ECO:0000256" key="4">
    <source>
        <dbReference type="ARBA" id="ARBA00022692"/>
    </source>
</evidence>
<dbReference type="HOGENOM" id="CLU_036138_5_1_9"/>
<keyword evidence="9" id="KW-0564">Palmitate</keyword>
<evidence type="ECO:0000256" key="8">
    <source>
        <dbReference type="ARBA" id="ARBA00023136"/>
    </source>
</evidence>
<dbReference type="GO" id="GO:0005886">
    <property type="term" value="C:plasma membrane"/>
    <property type="evidence" value="ECO:0007669"/>
    <property type="project" value="UniProtKB-SubCell"/>
</dbReference>
<evidence type="ECO:0000256" key="5">
    <source>
        <dbReference type="ARBA" id="ARBA00022729"/>
    </source>
</evidence>
<dbReference type="InterPro" id="IPR047196">
    <property type="entry name" value="YidC_ALB_C"/>
</dbReference>
<dbReference type="GO" id="GO:0015031">
    <property type="term" value="P:protein transport"/>
    <property type="evidence" value="ECO:0007669"/>
    <property type="project" value="UniProtKB-KW"/>
</dbReference>
<keyword evidence="2 12" id="KW-0813">Transport</keyword>
<reference evidence="14 15" key="1">
    <citation type="journal article" date="2015" name="J. Biotechnol.">
        <title>Complete genome sequence of Paenibacillus beijingensis 7188(T) (=DSM 24997(T)), a novel rhizobacterium from jujube garden soil.</title>
        <authorList>
            <person name="Kwak Y."/>
            <person name="Shin J.H."/>
        </authorList>
    </citation>
    <scope>NUCLEOTIDE SEQUENCE [LARGE SCALE GENOMIC DNA]</scope>
    <source>
        <strain evidence="14 15">DSM 24997</strain>
    </source>
</reference>
<evidence type="ECO:0000256" key="9">
    <source>
        <dbReference type="ARBA" id="ARBA00023139"/>
    </source>
</evidence>
<keyword evidence="10 12" id="KW-0143">Chaperone</keyword>
<feature type="domain" description="Membrane insertase YidC/Oxa/ALB C-terminal" evidence="13">
    <location>
        <begin position="63"/>
        <end position="252"/>
    </location>
</feature>
<keyword evidence="6 12" id="KW-0653">Protein transport</keyword>
<feature type="transmembrane region" description="Helical" evidence="12">
    <location>
        <begin position="55"/>
        <end position="83"/>
    </location>
</feature>
<proteinExistence type="inferred from homology"/>
<dbReference type="PANTHER" id="PTHR12428:SF65">
    <property type="entry name" value="CYTOCHROME C OXIDASE ASSEMBLY PROTEIN COX18, MITOCHONDRIAL"/>
    <property type="match status" value="1"/>
</dbReference>
<keyword evidence="4 12" id="KW-0812">Transmembrane</keyword>
<dbReference type="PATRIC" id="fig|1126833.4.peg.1028"/>
<evidence type="ECO:0000256" key="11">
    <source>
        <dbReference type="ARBA" id="ARBA00023288"/>
    </source>
</evidence>
<name>A0A0D5NQN9_9BACL</name>
<feature type="transmembrane region" description="Helical" evidence="12">
    <location>
        <begin position="170"/>
        <end position="191"/>
    </location>
</feature>
<dbReference type="NCBIfam" id="TIGR03592">
    <property type="entry name" value="yidC_oxa1_cterm"/>
    <property type="match status" value="1"/>
</dbReference>
<evidence type="ECO:0000256" key="2">
    <source>
        <dbReference type="ARBA" id="ARBA00022448"/>
    </source>
</evidence>
<dbReference type="AlphaFoldDB" id="A0A0D5NQN9"/>
<evidence type="ECO:0000313" key="14">
    <source>
        <dbReference type="EMBL" id="AJY77505.1"/>
    </source>
</evidence>
<evidence type="ECO:0000256" key="6">
    <source>
        <dbReference type="ARBA" id="ARBA00022927"/>
    </source>
</evidence>
<evidence type="ECO:0000259" key="13">
    <source>
        <dbReference type="Pfam" id="PF02096"/>
    </source>
</evidence>
<comment type="function">
    <text evidence="12">Required for the insertion and/or proper folding and/or complex formation of integral membrane proteins into the membrane. Involved in integration of membrane proteins that insert both dependently and independently of the Sec translocase complex, as well as at least some lipoproteins.</text>
</comment>
<evidence type="ECO:0000256" key="12">
    <source>
        <dbReference type="HAMAP-Rule" id="MF_01811"/>
    </source>
</evidence>
<organism evidence="14 15">
    <name type="scientific">Paenibacillus beijingensis</name>
    <dbReference type="NCBI Taxonomy" id="1126833"/>
    <lineage>
        <taxon>Bacteria</taxon>
        <taxon>Bacillati</taxon>
        <taxon>Bacillota</taxon>
        <taxon>Bacilli</taxon>
        <taxon>Bacillales</taxon>
        <taxon>Paenibacillaceae</taxon>
        <taxon>Paenibacillus</taxon>
    </lineage>
</organism>
<dbReference type="Pfam" id="PF02096">
    <property type="entry name" value="60KD_IMP"/>
    <property type="match status" value="1"/>
</dbReference>
<accession>A0A0D5NQN9</accession>